<dbReference type="AlphaFoldDB" id="A0A2P2NJG0"/>
<accession>A0A2P2NJG0</accession>
<name>A0A2P2NJG0_RHIMU</name>
<dbReference type="EMBL" id="GGEC01062113">
    <property type="protein sequence ID" value="MBX42597.1"/>
    <property type="molecule type" value="Transcribed_RNA"/>
</dbReference>
<organism evidence="1">
    <name type="scientific">Rhizophora mucronata</name>
    <name type="common">Asiatic mangrove</name>
    <dbReference type="NCBI Taxonomy" id="61149"/>
    <lineage>
        <taxon>Eukaryota</taxon>
        <taxon>Viridiplantae</taxon>
        <taxon>Streptophyta</taxon>
        <taxon>Embryophyta</taxon>
        <taxon>Tracheophyta</taxon>
        <taxon>Spermatophyta</taxon>
        <taxon>Magnoliopsida</taxon>
        <taxon>eudicotyledons</taxon>
        <taxon>Gunneridae</taxon>
        <taxon>Pentapetalae</taxon>
        <taxon>rosids</taxon>
        <taxon>fabids</taxon>
        <taxon>Malpighiales</taxon>
        <taxon>Rhizophoraceae</taxon>
        <taxon>Rhizophora</taxon>
    </lineage>
</organism>
<proteinExistence type="predicted"/>
<reference evidence="1" key="1">
    <citation type="submission" date="2018-02" db="EMBL/GenBank/DDBJ databases">
        <title>Rhizophora mucronata_Transcriptome.</title>
        <authorList>
            <person name="Meera S.P."/>
            <person name="Sreeshan A."/>
            <person name="Augustine A."/>
        </authorList>
    </citation>
    <scope>NUCLEOTIDE SEQUENCE</scope>
    <source>
        <tissue evidence="1">Leaf</tissue>
    </source>
</reference>
<protein>
    <submittedName>
        <fullName evidence="1">Uncharacterized protein</fullName>
    </submittedName>
</protein>
<sequence>MWNQAREKLIFCGTYNENCIRYHCSITLS</sequence>
<evidence type="ECO:0000313" key="1">
    <source>
        <dbReference type="EMBL" id="MBX42597.1"/>
    </source>
</evidence>